<evidence type="ECO:0000256" key="8">
    <source>
        <dbReference type="SAM" id="Phobius"/>
    </source>
</evidence>
<keyword evidence="6 8" id="KW-1133">Transmembrane helix</keyword>
<dbReference type="EMBL" id="CP033433">
    <property type="protein sequence ID" value="AYQ71625.1"/>
    <property type="molecule type" value="Genomic_DNA"/>
</dbReference>
<feature type="transmembrane region" description="Helical" evidence="8">
    <location>
        <begin position="295"/>
        <end position="313"/>
    </location>
</feature>
<dbReference type="InterPro" id="IPR020846">
    <property type="entry name" value="MFS_dom"/>
</dbReference>
<dbReference type="Proteomes" id="UP000269097">
    <property type="component" value="Chromosome"/>
</dbReference>
<accession>A0A3G3JTS7</accession>
<protein>
    <submittedName>
        <fullName evidence="10">MFS transporter</fullName>
    </submittedName>
</protein>
<proteinExistence type="predicted"/>
<dbReference type="AlphaFoldDB" id="A0A3G3JTS7"/>
<evidence type="ECO:0000256" key="4">
    <source>
        <dbReference type="ARBA" id="ARBA00022519"/>
    </source>
</evidence>
<feature type="transmembrane region" description="Helical" evidence="8">
    <location>
        <begin position="94"/>
        <end position="113"/>
    </location>
</feature>
<dbReference type="GO" id="GO:0005886">
    <property type="term" value="C:plasma membrane"/>
    <property type="evidence" value="ECO:0007669"/>
    <property type="project" value="UniProtKB-SubCell"/>
</dbReference>
<feature type="domain" description="Major facilitator superfamily (MFS) profile" evidence="9">
    <location>
        <begin position="4"/>
        <end position="378"/>
    </location>
</feature>
<feature type="transmembrane region" description="Helical" evidence="8">
    <location>
        <begin position="134"/>
        <end position="151"/>
    </location>
</feature>
<feature type="transmembrane region" description="Helical" evidence="8">
    <location>
        <begin position="157"/>
        <end position="179"/>
    </location>
</feature>
<keyword evidence="2" id="KW-0813">Transport</keyword>
<reference evidence="10 11" key="1">
    <citation type="submission" date="2018-10" db="EMBL/GenBank/DDBJ databases">
        <title>Genome Sequence of Cohnella sp.</title>
        <authorList>
            <person name="Srinivasan S."/>
            <person name="Kim M.K."/>
        </authorList>
    </citation>
    <scope>NUCLEOTIDE SEQUENCE [LARGE SCALE GENOMIC DNA]</scope>
    <source>
        <strain evidence="10 11">18JY8-7</strain>
    </source>
</reference>
<dbReference type="PANTHER" id="PTHR23522">
    <property type="entry name" value="BLL5896 PROTEIN"/>
    <property type="match status" value="1"/>
</dbReference>
<evidence type="ECO:0000259" key="9">
    <source>
        <dbReference type="PROSITE" id="PS50850"/>
    </source>
</evidence>
<dbReference type="PANTHER" id="PTHR23522:SF10">
    <property type="entry name" value="3-PHENYLPROPIONIC ACID TRANSPORTER-RELATED"/>
    <property type="match status" value="1"/>
</dbReference>
<evidence type="ECO:0000313" key="11">
    <source>
        <dbReference type="Proteomes" id="UP000269097"/>
    </source>
</evidence>
<feature type="transmembrane region" description="Helical" evidence="8">
    <location>
        <begin position="265"/>
        <end position="283"/>
    </location>
</feature>
<dbReference type="InterPro" id="IPR024989">
    <property type="entry name" value="MFS_assoc_dom"/>
</dbReference>
<dbReference type="PROSITE" id="PS50850">
    <property type="entry name" value="MFS"/>
    <property type="match status" value="1"/>
</dbReference>
<keyword evidence="3" id="KW-1003">Cell membrane</keyword>
<keyword evidence="7 8" id="KW-0472">Membrane</keyword>
<dbReference type="Pfam" id="PF12832">
    <property type="entry name" value="MFS_1_like"/>
    <property type="match status" value="1"/>
</dbReference>
<evidence type="ECO:0000313" key="10">
    <source>
        <dbReference type="EMBL" id="AYQ71625.1"/>
    </source>
</evidence>
<evidence type="ECO:0000256" key="6">
    <source>
        <dbReference type="ARBA" id="ARBA00022989"/>
    </source>
</evidence>
<evidence type="ECO:0000256" key="3">
    <source>
        <dbReference type="ARBA" id="ARBA00022475"/>
    </source>
</evidence>
<dbReference type="GO" id="GO:0022857">
    <property type="term" value="F:transmembrane transporter activity"/>
    <property type="evidence" value="ECO:0007669"/>
    <property type="project" value="InterPro"/>
</dbReference>
<dbReference type="RefSeq" id="WP_123039688.1">
    <property type="nucleotide sequence ID" value="NZ_CP033433.1"/>
</dbReference>
<feature type="transmembrane region" description="Helical" evidence="8">
    <location>
        <begin position="71"/>
        <end position="88"/>
    </location>
</feature>
<dbReference type="InterPro" id="IPR026032">
    <property type="entry name" value="HcaT-like"/>
</dbReference>
<feature type="transmembrane region" description="Helical" evidence="8">
    <location>
        <begin position="7"/>
        <end position="30"/>
    </location>
</feature>
<feature type="transmembrane region" description="Helical" evidence="8">
    <location>
        <begin position="325"/>
        <end position="346"/>
    </location>
</feature>
<comment type="subcellular location">
    <subcellularLocation>
        <location evidence="1">Cell inner membrane</location>
        <topology evidence="1">Multi-pass membrane protein</topology>
    </subcellularLocation>
</comment>
<keyword evidence="4" id="KW-0997">Cell inner membrane</keyword>
<keyword evidence="11" id="KW-1185">Reference proteome</keyword>
<feature type="transmembrane region" description="Helical" evidence="8">
    <location>
        <begin position="352"/>
        <end position="374"/>
    </location>
</feature>
<dbReference type="PIRSF" id="PIRSF004925">
    <property type="entry name" value="HcaT"/>
    <property type="match status" value="1"/>
</dbReference>
<keyword evidence="5 8" id="KW-0812">Transmembrane</keyword>
<evidence type="ECO:0000256" key="2">
    <source>
        <dbReference type="ARBA" id="ARBA00022448"/>
    </source>
</evidence>
<dbReference type="SUPFAM" id="SSF103473">
    <property type="entry name" value="MFS general substrate transporter"/>
    <property type="match status" value="1"/>
</dbReference>
<gene>
    <name evidence="10" type="ORF">EAV92_02965</name>
</gene>
<dbReference type="InterPro" id="IPR036259">
    <property type="entry name" value="MFS_trans_sf"/>
</dbReference>
<dbReference type="KEGG" id="coh:EAV92_02965"/>
<name>A0A3G3JTS7_9BACL</name>
<feature type="transmembrane region" description="Helical" evidence="8">
    <location>
        <begin position="36"/>
        <end position="59"/>
    </location>
</feature>
<evidence type="ECO:0000256" key="7">
    <source>
        <dbReference type="ARBA" id="ARBA00023136"/>
    </source>
</evidence>
<sequence>MPQNLTYFVLYYFFFYMGNAVYGTFIPLYFQEKGFLPSQIGTLLSVGPLVAILAQPLWGLLSDRAVTKNRVLLLLLAGSGAAVLLFQLSGAFAYLLLMICVFTFFQTSVPAVTDAITLEALEQRKQGHFSRIRMAGTVGFALMSILFGLIAEKRVDLLFSVYALIMAVSFLLVLRFPRVAGHQAGGRKMQVWALFRNRKLMLYFGVNFILHITLGYYYTFFPLYFADMGGSNALLGWSMVISSLSEIPFLLAANRLFRRFGVHHILLGAGAASTLRWLLFSVIQDPLWALPVQLLHGLIFIVLSVTMATVINREAPDELKASGQTLNALLSLGLARIIGSFAGGWASEAFGMSRVFLFNAVVAVVCVVTFAAVFRERKKDTFA</sequence>
<organism evidence="10 11">
    <name type="scientific">Cohnella candidum</name>
    <dbReference type="NCBI Taxonomy" id="2674991"/>
    <lineage>
        <taxon>Bacteria</taxon>
        <taxon>Bacillati</taxon>
        <taxon>Bacillota</taxon>
        <taxon>Bacilli</taxon>
        <taxon>Bacillales</taxon>
        <taxon>Paenibacillaceae</taxon>
        <taxon>Cohnella</taxon>
    </lineage>
</organism>
<dbReference type="Gene3D" id="1.20.1250.20">
    <property type="entry name" value="MFS general substrate transporter like domains"/>
    <property type="match status" value="2"/>
</dbReference>
<evidence type="ECO:0000256" key="5">
    <source>
        <dbReference type="ARBA" id="ARBA00022692"/>
    </source>
</evidence>
<evidence type="ECO:0000256" key="1">
    <source>
        <dbReference type="ARBA" id="ARBA00004429"/>
    </source>
</evidence>
<feature type="transmembrane region" description="Helical" evidence="8">
    <location>
        <begin position="233"/>
        <end position="253"/>
    </location>
</feature>
<feature type="transmembrane region" description="Helical" evidence="8">
    <location>
        <begin position="200"/>
        <end position="221"/>
    </location>
</feature>